<gene>
    <name evidence="2" type="ORF">BLA29_000071</name>
</gene>
<protein>
    <submittedName>
        <fullName evidence="2">Uncharacterized protein</fullName>
    </submittedName>
</protein>
<comment type="caution">
    <text evidence="2">The sequence shown here is derived from an EMBL/GenBank/DDBJ whole genome shotgun (WGS) entry which is preliminary data.</text>
</comment>
<dbReference type="EMBL" id="MUJZ01047581">
    <property type="protein sequence ID" value="OTF74342.1"/>
    <property type="molecule type" value="Genomic_DNA"/>
</dbReference>
<evidence type="ECO:0000313" key="2">
    <source>
        <dbReference type="EMBL" id="OTF74342.1"/>
    </source>
</evidence>
<name>A0A1Y3B0L8_EURMA</name>
<dbReference type="OrthoDB" id="6516125at2759"/>
<reference evidence="2 3" key="1">
    <citation type="submission" date="2017-03" db="EMBL/GenBank/DDBJ databases">
        <title>Genome Survey of Euroglyphus maynei.</title>
        <authorList>
            <person name="Arlian L.G."/>
            <person name="Morgan M.S."/>
            <person name="Rider S.D."/>
        </authorList>
    </citation>
    <scope>NUCLEOTIDE SEQUENCE [LARGE SCALE GENOMIC DNA]</scope>
    <source>
        <strain evidence="2">Arlian Lab</strain>
        <tissue evidence="2">Whole body</tissue>
    </source>
</reference>
<sequence length="190" mass="22333">MALIIIPFECFEIDSQQSPLSTFSYADKMADVPVNQLLIVGYPDLIRPLSIKPSPPPSNLSPILTQLFGPQSFMLQMDADNRNMDENYPKSMMMNDQQALPTTLNEIEQDSSENEKKISHINDDKLEKFSTKFQGFISELKIKWKIRPLNDDDEDEGRKYKKRFRRYRRPHHHHHDHFHENNEIFEPDST</sequence>
<keyword evidence="3" id="KW-1185">Reference proteome</keyword>
<dbReference type="Proteomes" id="UP000194236">
    <property type="component" value="Unassembled WGS sequence"/>
</dbReference>
<feature type="compositionally biased region" description="Basic residues" evidence="1">
    <location>
        <begin position="165"/>
        <end position="176"/>
    </location>
</feature>
<dbReference type="AlphaFoldDB" id="A0A1Y3B0L8"/>
<feature type="region of interest" description="Disordered" evidence="1">
    <location>
        <begin position="165"/>
        <end position="190"/>
    </location>
</feature>
<organism evidence="2 3">
    <name type="scientific">Euroglyphus maynei</name>
    <name type="common">Mayne's house dust mite</name>
    <dbReference type="NCBI Taxonomy" id="6958"/>
    <lineage>
        <taxon>Eukaryota</taxon>
        <taxon>Metazoa</taxon>
        <taxon>Ecdysozoa</taxon>
        <taxon>Arthropoda</taxon>
        <taxon>Chelicerata</taxon>
        <taxon>Arachnida</taxon>
        <taxon>Acari</taxon>
        <taxon>Acariformes</taxon>
        <taxon>Sarcoptiformes</taxon>
        <taxon>Astigmata</taxon>
        <taxon>Psoroptidia</taxon>
        <taxon>Analgoidea</taxon>
        <taxon>Pyroglyphidae</taxon>
        <taxon>Pyroglyphinae</taxon>
        <taxon>Euroglyphus</taxon>
    </lineage>
</organism>
<proteinExistence type="predicted"/>
<evidence type="ECO:0000256" key="1">
    <source>
        <dbReference type="SAM" id="MobiDB-lite"/>
    </source>
</evidence>
<evidence type="ECO:0000313" key="3">
    <source>
        <dbReference type="Proteomes" id="UP000194236"/>
    </source>
</evidence>
<accession>A0A1Y3B0L8</accession>